<evidence type="ECO:0000256" key="2">
    <source>
        <dbReference type="ARBA" id="ARBA00006679"/>
    </source>
</evidence>
<dbReference type="InterPro" id="IPR051907">
    <property type="entry name" value="DoxX-like_oxidoreductase"/>
</dbReference>
<evidence type="ECO:0000313" key="8">
    <source>
        <dbReference type="EMBL" id="ORX03409.1"/>
    </source>
</evidence>
<feature type="transmembrane region" description="Helical" evidence="7">
    <location>
        <begin position="12"/>
        <end position="30"/>
    </location>
</feature>
<comment type="subcellular location">
    <subcellularLocation>
        <location evidence="1">Cell membrane</location>
        <topology evidence="1">Multi-pass membrane protein</topology>
    </subcellularLocation>
</comment>
<evidence type="ECO:0000256" key="7">
    <source>
        <dbReference type="SAM" id="Phobius"/>
    </source>
</evidence>
<feature type="transmembrane region" description="Helical" evidence="7">
    <location>
        <begin position="50"/>
        <end position="67"/>
    </location>
</feature>
<gene>
    <name evidence="8" type="ORF">AWC30_11015</name>
</gene>
<keyword evidence="5 7" id="KW-1133">Transmembrane helix</keyword>
<dbReference type="InterPro" id="IPR032808">
    <property type="entry name" value="DoxX"/>
</dbReference>
<dbReference type="Pfam" id="PF07681">
    <property type="entry name" value="DoxX"/>
    <property type="match status" value="1"/>
</dbReference>
<keyword evidence="4 7" id="KW-0812">Transmembrane</keyword>
<dbReference type="GO" id="GO:0005886">
    <property type="term" value="C:plasma membrane"/>
    <property type="evidence" value="ECO:0007669"/>
    <property type="project" value="UniProtKB-SubCell"/>
</dbReference>
<dbReference type="OrthoDB" id="9808524at2"/>
<comment type="similarity">
    <text evidence="2">Belongs to the DoxX family.</text>
</comment>
<proteinExistence type="inferred from homology"/>
<protein>
    <recommendedName>
        <fullName evidence="10">Phosphoribosylaminoimidazolecarboxamide formyltransferase</fullName>
    </recommendedName>
</protein>
<evidence type="ECO:0000313" key="9">
    <source>
        <dbReference type="Proteomes" id="UP000193090"/>
    </source>
</evidence>
<evidence type="ECO:0000256" key="4">
    <source>
        <dbReference type="ARBA" id="ARBA00022692"/>
    </source>
</evidence>
<evidence type="ECO:0008006" key="10">
    <source>
        <dbReference type="Google" id="ProtNLM"/>
    </source>
</evidence>
<evidence type="ECO:0000256" key="3">
    <source>
        <dbReference type="ARBA" id="ARBA00022475"/>
    </source>
</evidence>
<dbReference type="EMBL" id="LQPZ01000028">
    <property type="protein sequence ID" value="ORX03409.1"/>
    <property type="molecule type" value="Genomic_DNA"/>
</dbReference>
<keyword evidence="3" id="KW-1003">Cell membrane</keyword>
<organism evidence="8 9">
    <name type="scientific">Mycolicibacillus trivialis</name>
    <dbReference type="NCBI Taxonomy" id="1798"/>
    <lineage>
        <taxon>Bacteria</taxon>
        <taxon>Bacillati</taxon>
        <taxon>Actinomycetota</taxon>
        <taxon>Actinomycetes</taxon>
        <taxon>Mycobacteriales</taxon>
        <taxon>Mycobacteriaceae</taxon>
        <taxon>Mycolicibacillus</taxon>
    </lineage>
</organism>
<dbReference type="RefSeq" id="WP_085110198.1">
    <property type="nucleotide sequence ID" value="NZ_JACKSN010000079.1"/>
</dbReference>
<evidence type="ECO:0000256" key="1">
    <source>
        <dbReference type="ARBA" id="ARBA00004651"/>
    </source>
</evidence>
<name>A0A1X2EIW7_9MYCO</name>
<evidence type="ECO:0000256" key="6">
    <source>
        <dbReference type="ARBA" id="ARBA00023136"/>
    </source>
</evidence>
<dbReference type="Proteomes" id="UP000193090">
    <property type="component" value="Unassembled WGS sequence"/>
</dbReference>
<keyword evidence="9" id="KW-1185">Reference proteome</keyword>
<dbReference type="AlphaFoldDB" id="A0A1X2EIW7"/>
<dbReference type="PANTHER" id="PTHR33452">
    <property type="entry name" value="OXIDOREDUCTASE CATD-RELATED"/>
    <property type="match status" value="1"/>
</dbReference>
<reference evidence="8 9" key="1">
    <citation type="submission" date="2016-01" db="EMBL/GenBank/DDBJ databases">
        <title>The new phylogeny of the genus Mycobacterium.</title>
        <authorList>
            <person name="Tarcisio F."/>
            <person name="Conor M."/>
            <person name="Antonella G."/>
            <person name="Elisabetta G."/>
            <person name="Giulia F.S."/>
            <person name="Sara T."/>
            <person name="Anna F."/>
            <person name="Clotilde B."/>
            <person name="Roberto B."/>
            <person name="Veronica D.S."/>
            <person name="Fabio R."/>
            <person name="Monica P."/>
            <person name="Olivier J."/>
            <person name="Enrico T."/>
            <person name="Nicola S."/>
        </authorList>
    </citation>
    <scope>NUCLEOTIDE SEQUENCE [LARGE SCALE GENOMIC DNA]</scope>
    <source>
        <strain evidence="8 9">DSM 44153</strain>
    </source>
</reference>
<accession>A0A1X2EIW7</accession>
<dbReference type="PANTHER" id="PTHR33452:SF4">
    <property type="entry name" value="BLL4328 PROTEIN"/>
    <property type="match status" value="1"/>
</dbReference>
<sequence>MTTDLESRLTAYRPAVLSLFRVVFGLLYCAHGTAKLFDWPVPMNIPVGHWPYWWAGLIEFVAGLLIMTGLFTRAAAFVASGQMAVAYLWEHQPLALWPIDPAQGGHGGGEPSVLYCFGFLLLVFTGGGSYALDRLRNRSQ</sequence>
<keyword evidence="6 7" id="KW-0472">Membrane</keyword>
<evidence type="ECO:0000256" key="5">
    <source>
        <dbReference type="ARBA" id="ARBA00022989"/>
    </source>
</evidence>
<comment type="caution">
    <text evidence="8">The sequence shown here is derived from an EMBL/GenBank/DDBJ whole genome shotgun (WGS) entry which is preliminary data.</text>
</comment>
<feature type="transmembrane region" description="Helical" evidence="7">
    <location>
        <begin position="112"/>
        <end position="132"/>
    </location>
</feature>
<dbReference type="STRING" id="1798.AWC30_11015"/>